<dbReference type="Proteomes" id="UP000220836">
    <property type="component" value="Unassembled WGS sequence"/>
</dbReference>
<dbReference type="AlphaFoldDB" id="A0A238KQZ1"/>
<proteinExistence type="predicted"/>
<organism evidence="3 4">
    <name type="scientific">Pelagimonas varians</name>
    <dbReference type="NCBI Taxonomy" id="696760"/>
    <lineage>
        <taxon>Bacteria</taxon>
        <taxon>Pseudomonadati</taxon>
        <taxon>Pseudomonadota</taxon>
        <taxon>Alphaproteobacteria</taxon>
        <taxon>Rhodobacterales</taxon>
        <taxon>Roseobacteraceae</taxon>
        <taxon>Pelagimonas</taxon>
    </lineage>
</organism>
<dbReference type="GO" id="GO:0003824">
    <property type="term" value="F:catalytic activity"/>
    <property type="evidence" value="ECO:0007669"/>
    <property type="project" value="InterPro"/>
</dbReference>
<feature type="region of interest" description="Disordered" evidence="1">
    <location>
        <begin position="37"/>
        <end position="56"/>
    </location>
</feature>
<dbReference type="OrthoDB" id="9808413at2"/>
<dbReference type="InterPro" id="IPR005302">
    <property type="entry name" value="MoCF_Sase_C"/>
</dbReference>
<dbReference type="PANTHER" id="PTHR36930:SF1">
    <property type="entry name" value="MOSC DOMAIN-CONTAINING PROTEIN"/>
    <property type="match status" value="1"/>
</dbReference>
<dbReference type="PROSITE" id="PS51340">
    <property type="entry name" value="MOSC"/>
    <property type="match status" value="1"/>
</dbReference>
<dbReference type="PANTHER" id="PTHR36930">
    <property type="entry name" value="METAL-SULFUR CLUSTER BIOSYNTHESIS PROTEINS YUAD-RELATED"/>
    <property type="match status" value="1"/>
</dbReference>
<gene>
    <name evidence="3" type="primary">yuaD</name>
    <name evidence="3" type="ORF">PEV8663_02955</name>
</gene>
<dbReference type="RefSeq" id="WP_097805440.1">
    <property type="nucleotide sequence ID" value="NZ_FXYH01000011.1"/>
</dbReference>
<keyword evidence="4" id="KW-1185">Reference proteome</keyword>
<evidence type="ECO:0000256" key="1">
    <source>
        <dbReference type="SAM" id="MobiDB-lite"/>
    </source>
</evidence>
<evidence type="ECO:0000259" key="2">
    <source>
        <dbReference type="PROSITE" id="PS51340"/>
    </source>
</evidence>
<dbReference type="InterPro" id="IPR011037">
    <property type="entry name" value="Pyrv_Knase-like_insert_dom_sf"/>
</dbReference>
<dbReference type="Pfam" id="PF03473">
    <property type="entry name" value="MOSC"/>
    <property type="match status" value="1"/>
</dbReference>
<evidence type="ECO:0000313" key="3">
    <source>
        <dbReference type="EMBL" id="SMX45080.1"/>
    </source>
</evidence>
<dbReference type="InterPro" id="IPR052716">
    <property type="entry name" value="MOSC_domain"/>
</dbReference>
<reference evidence="3 4" key="1">
    <citation type="submission" date="2017-05" db="EMBL/GenBank/DDBJ databases">
        <authorList>
            <person name="Song R."/>
            <person name="Chenine A.L."/>
            <person name="Ruprecht R.M."/>
        </authorList>
    </citation>
    <scope>NUCLEOTIDE SEQUENCE [LARGE SCALE GENOMIC DNA]</scope>
    <source>
        <strain evidence="3 4">CECT 8663</strain>
    </source>
</reference>
<accession>A0A238KQZ1</accession>
<dbReference type="SUPFAM" id="SSF50800">
    <property type="entry name" value="PK beta-barrel domain-like"/>
    <property type="match status" value="1"/>
</dbReference>
<dbReference type="EMBL" id="FXYH01000011">
    <property type="protein sequence ID" value="SMX45080.1"/>
    <property type="molecule type" value="Genomic_DNA"/>
</dbReference>
<sequence length="194" mass="21161">MPALKQTDFFATITWLGTVPLGDGLRAVPAQDMTLDWDGPLGEKHGGRTRPSCSRVTSQHTRGTDIANVRQLSVVSQEELDAIARDMGLGGLEPEWLGATLVIQGIADFSFVPPSSRLQAENGTTLIIDMNNRPCIYPAKEIESDKPGFGPKFKSAANGRRGVTAWVERPGVLAMGDRMRLHIPDQRQWAPDAQ</sequence>
<dbReference type="GO" id="GO:0030170">
    <property type="term" value="F:pyridoxal phosphate binding"/>
    <property type="evidence" value="ECO:0007669"/>
    <property type="project" value="InterPro"/>
</dbReference>
<evidence type="ECO:0000313" key="4">
    <source>
        <dbReference type="Proteomes" id="UP000220836"/>
    </source>
</evidence>
<dbReference type="GO" id="GO:0030151">
    <property type="term" value="F:molybdenum ion binding"/>
    <property type="evidence" value="ECO:0007669"/>
    <property type="project" value="InterPro"/>
</dbReference>
<dbReference type="Gene3D" id="2.40.33.20">
    <property type="entry name" value="PK beta-barrel domain-like"/>
    <property type="match status" value="1"/>
</dbReference>
<protein>
    <submittedName>
        <fullName evidence="3">Metal-sulfur cluster biosynthesis proteins YuaD</fullName>
    </submittedName>
</protein>
<feature type="domain" description="MOSC" evidence="2">
    <location>
        <begin position="25"/>
        <end position="182"/>
    </location>
</feature>
<name>A0A238KQZ1_9RHOB</name>